<name>A0A5C7IQX2_9ROSI</name>
<accession>A0A5C7IQX2</accession>
<feature type="transmembrane region" description="Helical" evidence="2">
    <location>
        <begin position="97"/>
        <end position="114"/>
    </location>
</feature>
<comment type="caution">
    <text evidence="3">The sequence shown here is derived from an EMBL/GenBank/DDBJ whole genome shotgun (WGS) entry which is preliminary data.</text>
</comment>
<dbReference type="AlphaFoldDB" id="A0A5C7IQX2"/>
<feature type="region of interest" description="Disordered" evidence="1">
    <location>
        <begin position="1"/>
        <end position="80"/>
    </location>
</feature>
<keyword evidence="2" id="KW-1133">Transmembrane helix</keyword>
<evidence type="ECO:0000313" key="3">
    <source>
        <dbReference type="EMBL" id="TXG71807.1"/>
    </source>
</evidence>
<dbReference type="EMBL" id="VAHF01000001">
    <property type="protein sequence ID" value="TXG71807.1"/>
    <property type="molecule type" value="Genomic_DNA"/>
</dbReference>
<evidence type="ECO:0000256" key="2">
    <source>
        <dbReference type="SAM" id="Phobius"/>
    </source>
</evidence>
<feature type="compositionally biased region" description="Low complexity" evidence="1">
    <location>
        <begin position="35"/>
        <end position="53"/>
    </location>
</feature>
<evidence type="ECO:0000256" key="1">
    <source>
        <dbReference type="SAM" id="MobiDB-lite"/>
    </source>
</evidence>
<protein>
    <submittedName>
        <fullName evidence="3">Uncharacterized protein</fullName>
    </submittedName>
</protein>
<dbReference type="PANTHER" id="PTHR35725:SF3">
    <property type="entry name" value="CLASSICAL ARABINOGALACTAN PROTEIN 25"/>
    <property type="match status" value="1"/>
</dbReference>
<proteinExistence type="predicted"/>
<feature type="compositionally biased region" description="Low complexity" evidence="1">
    <location>
        <begin position="1"/>
        <end position="13"/>
    </location>
</feature>
<organism evidence="3 4">
    <name type="scientific">Acer yangbiense</name>
    <dbReference type="NCBI Taxonomy" id="1000413"/>
    <lineage>
        <taxon>Eukaryota</taxon>
        <taxon>Viridiplantae</taxon>
        <taxon>Streptophyta</taxon>
        <taxon>Embryophyta</taxon>
        <taxon>Tracheophyta</taxon>
        <taxon>Spermatophyta</taxon>
        <taxon>Magnoliopsida</taxon>
        <taxon>eudicotyledons</taxon>
        <taxon>Gunneridae</taxon>
        <taxon>Pentapetalae</taxon>
        <taxon>rosids</taxon>
        <taxon>malvids</taxon>
        <taxon>Sapindales</taxon>
        <taxon>Sapindaceae</taxon>
        <taxon>Hippocastanoideae</taxon>
        <taxon>Acereae</taxon>
        <taxon>Acer</taxon>
    </lineage>
</organism>
<dbReference type="Proteomes" id="UP000323000">
    <property type="component" value="Chromosome 1"/>
</dbReference>
<keyword evidence="4" id="KW-1185">Reference proteome</keyword>
<dbReference type="PANTHER" id="PTHR35725">
    <property type="entry name" value="CLASSICAL ARABINOGALACTAN PROTEIN 26"/>
    <property type="match status" value="1"/>
</dbReference>
<dbReference type="InterPro" id="IPR039346">
    <property type="entry name" value="AGP25/26"/>
</dbReference>
<keyword evidence="2" id="KW-0472">Membrane</keyword>
<keyword evidence="2" id="KW-0812">Transmembrane</keyword>
<reference evidence="4" key="1">
    <citation type="journal article" date="2019" name="Gigascience">
        <title>De novo genome assembly of the endangered Acer yangbiense, a plant species with extremely small populations endemic to Yunnan Province, China.</title>
        <authorList>
            <person name="Yang J."/>
            <person name="Wariss H.M."/>
            <person name="Tao L."/>
            <person name="Zhang R."/>
            <person name="Yun Q."/>
            <person name="Hollingsworth P."/>
            <person name="Dao Z."/>
            <person name="Luo G."/>
            <person name="Guo H."/>
            <person name="Ma Y."/>
            <person name="Sun W."/>
        </authorList>
    </citation>
    <scope>NUCLEOTIDE SEQUENCE [LARGE SCALE GENOMIC DNA]</scope>
    <source>
        <strain evidence="4">cv. Malutang</strain>
    </source>
</reference>
<sequence>MSSSSQPNSETSSNITASPALLGNPPQSLPPYQELSPDISPLLPSPGGVLPSPAQSSMPTIPSNPSPPNPDDFLATGPESAFPPFGSMPAFAMARRNSVGSLLFVFVVVATYLVNQSP</sequence>
<evidence type="ECO:0000313" key="4">
    <source>
        <dbReference type="Proteomes" id="UP000323000"/>
    </source>
</evidence>
<gene>
    <name evidence="3" type="ORF">EZV62_000386</name>
</gene>